<evidence type="ECO:0000313" key="3">
    <source>
        <dbReference type="Proteomes" id="UP000316624"/>
    </source>
</evidence>
<dbReference type="InterPro" id="IPR002155">
    <property type="entry name" value="Thiolase"/>
</dbReference>
<sequence length="388" mass="42053">MSNKSDPVISGVGQSAVGKFVDRSPLLLTIDAIKEALDDAGLTLADIDGVSTWPGRVETMLEMAPVGCDDVIEALRLNVTWYNGAYETAAQYSAIGDAVAAVRAGWARHVIAFRTISQGSARKKPEEFPSVHPKGIAGVMANTLPYHAYSAANWVAQYASRHFHDYGTTREQLGQIAINARRNGALNPKAIFREPITMDDYLAARMISSPLCLYDCDTLSDASTVVIVSAADTARDLRNIPIRIDAVAQALPGRYTWDQPVEPACYPTARRLWELSDYSIKDVDIGQLYDGFSFLTLQWIEALGLCPIGEGGRYLEGGHRIARDGEFPINTNGGQIAAGRTHAFGYVREAVRQLRGQAGETQVDRDMKVCVTGAGGGPLSMAMLLARD</sequence>
<comment type="caution">
    <text evidence="2">The sequence shown here is derived from an EMBL/GenBank/DDBJ whole genome shotgun (WGS) entry which is preliminary data.</text>
</comment>
<dbReference type="PANTHER" id="PTHR42870:SF1">
    <property type="entry name" value="NON-SPECIFIC LIPID-TRANSFER PROTEIN-LIKE 2"/>
    <property type="match status" value="1"/>
</dbReference>
<protein>
    <submittedName>
        <fullName evidence="2">Acetyl-CoA acetyltransferase</fullName>
    </submittedName>
</protein>
<dbReference type="PIRSF" id="PIRSF000429">
    <property type="entry name" value="Ac-CoA_Ac_transf"/>
    <property type="match status" value="1"/>
</dbReference>
<evidence type="ECO:0000313" key="2">
    <source>
        <dbReference type="EMBL" id="TWH96683.1"/>
    </source>
</evidence>
<organism evidence="2 3">
    <name type="scientific">Sphingobium wenxiniae (strain DSM 21828 / CGMCC 1.7748 / JZ-1)</name>
    <dbReference type="NCBI Taxonomy" id="595605"/>
    <lineage>
        <taxon>Bacteria</taxon>
        <taxon>Pseudomonadati</taxon>
        <taxon>Pseudomonadota</taxon>
        <taxon>Alphaproteobacteria</taxon>
        <taxon>Sphingomonadales</taxon>
        <taxon>Sphingomonadaceae</taxon>
        <taxon>Sphingobium</taxon>
    </lineage>
</organism>
<dbReference type="Pfam" id="PF22691">
    <property type="entry name" value="Thiolase_C_1"/>
    <property type="match status" value="1"/>
</dbReference>
<dbReference type="CDD" id="cd00829">
    <property type="entry name" value="SCP-x_thiolase"/>
    <property type="match status" value="1"/>
</dbReference>
<dbReference type="RefSeq" id="WP_021245983.1">
    <property type="nucleotide sequence ID" value="NZ_JACIIY010000009.1"/>
</dbReference>
<keyword evidence="3" id="KW-1185">Reference proteome</keyword>
<dbReference type="InterPro" id="IPR055140">
    <property type="entry name" value="Thiolase_C_2"/>
</dbReference>
<accession>A0A562KN70</accession>
<dbReference type="InterPro" id="IPR016039">
    <property type="entry name" value="Thiolase-like"/>
</dbReference>
<dbReference type="Gene3D" id="3.40.47.10">
    <property type="match status" value="1"/>
</dbReference>
<evidence type="ECO:0000259" key="1">
    <source>
        <dbReference type="Pfam" id="PF22691"/>
    </source>
</evidence>
<feature type="domain" description="Thiolase C-terminal" evidence="1">
    <location>
        <begin position="274"/>
        <end position="382"/>
    </location>
</feature>
<keyword evidence="2" id="KW-0808">Transferase</keyword>
<name>A0A562KN70_SPHWJ</name>
<dbReference type="GO" id="GO:0003988">
    <property type="term" value="F:acetyl-CoA C-acyltransferase activity"/>
    <property type="evidence" value="ECO:0007669"/>
    <property type="project" value="UniProtKB-ARBA"/>
</dbReference>
<reference evidence="2 3" key="1">
    <citation type="journal article" date="2015" name="Stand. Genomic Sci.">
        <title>Genomic Encyclopedia of Bacterial and Archaeal Type Strains, Phase III: the genomes of soil and plant-associated and newly described type strains.</title>
        <authorList>
            <person name="Whitman W.B."/>
            <person name="Woyke T."/>
            <person name="Klenk H.P."/>
            <person name="Zhou Y."/>
            <person name="Lilburn T.G."/>
            <person name="Beck B.J."/>
            <person name="De Vos P."/>
            <person name="Vandamme P."/>
            <person name="Eisen J.A."/>
            <person name="Garrity G."/>
            <person name="Hugenholtz P."/>
            <person name="Kyrpides N.C."/>
        </authorList>
    </citation>
    <scope>NUCLEOTIDE SEQUENCE [LARGE SCALE GENOMIC DNA]</scope>
    <source>
        <strain evidence="2 3">CGMCC 1.7748</strain>
    </source>
</reference>
<gene>
    <name evidence="2" type="ORF">IQ35_00614</name>
</gene>
<dbReference type="AlphaFoldDB" id="A0A562KN70"/>
<proteinExistence type="predicted"/>
<dbReference type="PANTHER" id="PTHR42870">
    <property type="entry name" value="ACETYL-COA C-ACETYLTRANSFERASE"/>
    <property type="match status" value="1"/>
</dbReference>
<dbReference type="EMBL" id="VLKK01000002">
    <property type="protein sequence ID" value="TWH96683.1"/>
    <property type="molecule type" value="Genomic_DNA"/>
</dbReference>
<dbReference type="SUPFAM" id="SSF53901">
    <property type="entry name" value="Thiolase-like"/>
    <property type="match status" value="2"/>
</dbReference>
<dbReference type="Proteomes" id="UP000316624">
    <property type="component" value="Unassembled WGS sequence"/>
</dbReference>